<evidence type="ECO:0000313" key="2">
    <source>
        <dbReference type="Proteomes" id="UP001157502"/>
    </source>
</evidence>
<accession>A0ACC2FDT2</accession>
<dbReference type="EMBL" id="CM055756">
    <property type="protein sequence ID" value="KAJ7989500.1"/>
    <property type="molecule type" value="Genomic_DNA"/>
</dbReference>
<organism evidence="1 2">
    <name type="scientific">Dallia pectoralis</name>
    <name type="common">Alaska blackfish</name>
    <dbReference type="NCBI Taxonomy" id="75939"/>
    <lineage>
        <taxon>Eukaryota</taxon>
        <taxon>Metazoa</taxon>
        <taxon>Chordata</taxon>
        <taxon>Craniata</taxon>
        <taxon>Vertebrata</taxon>
        <taxon>Euteleostomi</taxon>
        <taxon>Actinopterygii</taxon>
        <taxon>Neopterygii</taxon>
        <taxon>Teleostei</taxon>
        <taxon>Protacanthopterygii</taxon>
        <taxon>Esociformes</taxon>
        <taxon>Umbridae</taxon>
        <taxon>Dallia</taxon>
    </lineage>
</organism>
<sequence>MEEVVQFCWLLATQMGPWRNTLGRFEWHWAKDWYVFAHQRQVGGQRFKGQDRIEEGGGYGIGREGGGKVWVGVELYTMIEHTLKPSRWQHAFKCEFVVRQFTIEKAPPTLPKQPDSGNRLVYVAVNQNLNKSTLFKERTISSVFGCNNSRNMSG</sequence>
<comment type="caution">
    <text evidence="1">The sequence shown here is derived from an EMBL/GenBank/DDBJ whole genome shotgun (WGS) entry which is preliminary data.</text>
</comment>
<protein>
    <submittedName>
        <fullName evidence="1">Uncharacterized protein</fullName>
    </submittedName>
</protein>
<dbReference type="Proteomes" id="UP001157502">
    <property type="component" value="Chromosome 29"/>
</dbReference>
<reference evidence="1" key="1">
    <citation type="submission" date="2021-05" db="EMBL/GenBank/DDBJ databases">
        <authorList>
            <person name="Pan Q."/>
            <person name="Jouanno E."/>
            <person name="Zahm M."/>
            <person name="Klopp C."/>
            <person name="Cabau C."/>
            <person name="Louis A."/>
            <person name="Berthelot C."/>
            <person name="Parey E."/>
            <person name="Roest Crollius H."/>
            <person name="Montfort J."/>
            <person name="Robinson-Rechavi M."/>
            <person name="Bouchez O."/>
            <person name="Lampietro C."/>
            <person name="Lopez Roques C."/>
            <person name="Donnadieu C."/>
            <person name="Postlethwait J."/>
            <person name="Bobe J."/>
            <person name="Dillon D."/>
            <person name="Chandos A."/>
            <person name="von Hippel F."/>
            <person name="Guiguen Y."/>
        </authorList>
    </citation>
    <scope>NUCLEOTIDE SEQUENCE</scope>
    <source>
        <strain evidence="1">YG-Jan2019</strain>
    </source>
</reference>
<gene>
    <name evidence="1" type="ORF">DPEC_G00305190</name>
</gene>
<evidence type="ECO:0000313" key="1">
    <source>
        <dbReference type="EMBL" id="KAJ7989500.1"/>
    </source>
</evidence>
<proteinExistence type="predicted"/>
<keyword evidence="2" id="KW-1185">Reference proteome</keyword>
<name>A0ACC2FDT2_DALPE</name>